<reference evidence="2" key="1">
    <citation type="submission" date="2022-11" db="UniProtKB">
        <authorList>
            <consortium name="WormBaseParasite"/>
        </authorList>
    </citation>
    <scope>IDENTIFICATION</scope>
</reference>
<evidence type="ECO:0000313" key="1">
    <source>
        <dbReference type="Proteomes" id="UP000887576"/>
    </source>
</evidence>
<evidence type="ECO:0000313" key="2">
    <source>
        <dbReference type="WBParaSite" id="JU765_v2.g20172.t1"/>
    </source>
</evidence>
<accession>A0AC34QXE3</accession>
<organism evidence="1 2">
    <name type="scientific">Panagrolaimus sp. JU765</name>
    <dbReference type="NCBI Taxonomy" id="591449"/>
    <lineage>
        <taxon>Eukaryota</taxon>
        <taxon>Metazoa</taxon>
        <taxon>Ecdysozoa</taxon>
        <taxon>Nematoda</taxon>
        <taxon>Chromadorea</taxon>
        <taxon>Rhabditida</taxon>
        <taxon>Tylenchina</taxon>
        <taxon>Panagrolaimomorpha</taxon>
        <taxon>Panagrolaimoidea</taxon>
        <taxon>Panagrolaimidae</taxon>
        <taxon>Panagrolaimus</taxon>
    </lineage>
</organism>
<dbReference type="WBParaSite" id="JU765_v2.g20172.t1">
    <property type="protein sequence ID" value="JU765_v2.g20172.t1"/>
    <property type="gene ID" value="JU765_v2.g20172"/>
</dbReference>
<sequence length="321" mass="34927">MLRLLPRLQQITVRALSAAAPNVASTSAKKDALAKLRKKTGYSYVNIRKAVEKFGSENLEEAEKWLRDLAKKEGWARAEKLGSRVTSQGVIAAQAKGNKAVVVELNCETDFVAACDVEEITAAALKTAETLPSPSNSSLLTQNLEIENVQTSKNRPVKEALAMTVGKLGENISLGRVEAFVGPENITVFAQSHPKSGTATTEMGRFVSVVGISRNKEATSFPTERLAAQICQHIIGMKPTTLGTPMTAPKIETKKEVAEGEKDELNEFYSGKTTEMDEDETQLLRQSFMLNPSQTIHEYLGSHGAEVLSFARMELGDKDNA</sequence>
<protein>
    <submittedName>
        <fullName evidence="2">Elongation factor Ts, mitochondrial</fullName>
    </submittedName>
</protein>
<proteinExistence type="predicted"/>
<dbReference type="Proteomes" id="UP000887576">
    <property type="component" value="Unplaced"/>
</dbReference>
<name>A0AC34QXE3_9BILA</name>